<keyword evidence="2" id="KW-0808">Transferase</keyword>
<name>A0A1F4UQ58_UNCKA</name>
<dbReference type="InterPro" id="IPR050256">
    <property type="entry name" value="Glycosyltransferase_2"/>
</dbReference>
<protein>
    <submittedName>
        <fullName evidence="2">Glycosyl transferase</fullName>
    </submittedName>
</protein>
<dbReference type="EMBL" id="MEUX01000022">
    <property type="protein sequence ID" value="OGC47111.1"/>
    <property type="molecule type" value="Genomic_DNA"/>
</dbReference>
<dbReference type="Pfam" id="PF00535">
    <property type="entry name" value="Glycos_transf_2"/>
    <property type="match status" value="1"/>
</dbReference>
<dbReference type="InterPro" id="IPR001173">
    <property type="entry name" value="Glyco_trans_2-like"/>
</dbReference>
<feature type="domain" description="Glycosyltransferase 2-like" evidence="1">
    <location>
        <begin position="5"/>
        <end position="169"/>
    </location>
</feature>
<dbReference type="SUPFAM" id="SSF53448">
    <property type="entry name" value="Nucleotide-diphospho-sugar transferases"/>
    <property type="match status" value="1"/>
</dbReference>
<reference evidence="2 3" key="1">
    <citation type="journal article" date="2016" name="Nat. Commun.">
        <title>Thousands of microbial genomes shed light on interconnected biogeochemical processes in an aquifer system.</title>
        <authorList>
            <person name="Anantharaman K."/>
            <person name="Brown C.T."/>
            <person name="Hug L.A."/>
            <person name="Sharon I."/>
            <person name="Castelle C.J."/>
            <person name="Probst A.J."/>
            <person name="Thomas B.C."/>
            <person name="Singh A."/>
            <person name="Wilkins M.J."/>
            <person name="Karaoz U."/>
            <person name="Brodie E.L."/>
            <person name="Williams K.H."/>
            <person name="Hubbard S.S."/>
            <person name="Banfield J.F."/>
        </authorList>
    </citation>
    <scope>NUCLEOTIDE SEQUENCE [LARGE SCALE GENOMIC DNA]</scope>
</reference>
<dbReference type="PANTHER" id="PTHR48090">
    <property type="entry name" value="UNDECAPRENYL-PHOSPHATE 4-DEOXY-4-FORMAMIDO-L-ARABINOSE TRANSFERASE-RELATED"/>
    <property type="match status" value="1"/>
</dbReference>
<dbReference type="Proteomes" id="UP000176444">
    <property type="component" value="Unassembled WGS sequence"/>
</dbReference>
<accession>A0A1F4UQ58</accession>
<gene>
    <name evidence="2" type="ORF">A2713_01985</name>
</gene>
<dbReference type="InterPro" id="IPR029044">
    <property type="entry name" value="Nucleotide-diphossugar_trans"/>
</dbReference>
<sequence length="232" mass="26711">MTTLSIIIPVYNEKNTIKRILKLIEQVELKDIQKEIIIVDDKSTDGTRETLERLRDKYAIIFKEKNEGKGAAIKQGFLRASGDIILIQDADLEYNPNEYSRLIGPILDGQADVVYGSRFIGSEPHRVLFFWHYQGNRLLTHLSNMLSNLSLTDIETCYKAFNRQALDKIKDKITSKRFGIEPEITALVAKNKLKIYEIGISYYGRTYSDGKKITWRDGLAAVYHIVKFNLFK</sequence>
<comment type="caution">
    <text evidence="2">The sequence shown here is derived from an EMBL/GenBank/DDBJ whole genome shotgun (WGS) entry which is preliminary data.</text>
</comment>
<dbReference type="GO" id="GO:0016740">
    <property type="term" value="F:transferase activity"/>
    <property type="evidence" value="ECO:0007669"/>
    <property type="project" value="UniProtKB-KW"/>
</dbReference>
<organism evidence="2 3">
    <name type="scientific">candidate division WWE3 bacterium RIFCSPHIGHO2_01_FULL_35_17</name>
    <dbReference type="NCBI Taxonomy" id="1802614"/>
    <lineage>
        <taxon>Bacteria</taxon>
        <taxon>Katanobacteria</taxon>
    </lineage>
</organism>
<evidence type="ECO:0000313" key="3">
    <source>
        <dbReference type="Proteomes" id="UP000176444"/>
    </source>
</evidence>
<proteinExistence type="predicted"/>
<dbReference type="PANTHER" id="PTHR48090:SF7">
    <property type="entry name" value="RFBJ PROTEIN"/>
    <property type="match status" value="1"/>
</dbReference>
<dbReference type="AlphaFoldDB" id="A0A1F4UQ58"/>
<evidence type="ECO:0000313" key="2">
    <source>
        <dbReference type="EMBL" id="OGC47111.1"/>
    </source>
</evidence>
<evidence type="ECO:0000259" key="1">
    <source>
        <dbReference type="Pfam" id="PF00535"/>
    </source>
</evidence>
<dbReference type="CDD" id="cd04179">
    <property type="entry name" value="DPM_DPG-synthase_like"/>
    <property type="match status" value="1"/>
</dbReference>
<dbReference type="Gene3D" id="3.90.550.10">
    <property type="entry name" value="Spore Coat Polysaccharide Biosynthesis Protein SpsA, Chain A"/>
    <property type="match status" value="1"/>
</dbReference>